<evidence type="ECO:0000256" key="2">
    <source>
        <dbReference type="ARBA" id="ARBA00007456"/>
    </source>
</evidence>
<proteinExistence type="inferred from homology"/>
<gene>
    <name evidence="8" type="ORF">GPM918_LOCUS35038</name>
    <name evidence="7" type="ORF">OVA965_LOCUS28160</name>
    <name evidence="10" type="ORF">SRO942_LOCUS35751</name>
    <name evidence="9" type="ORF">TMI583_LOCUS28909</name>
</gene>
<dbReference type="EMBL" id="CAJOBA010040599">
    <property type="protein sequence ID" value="CAF4097299.1"/>
    <property type="molecule type" value="Genomic_DNA"/>
</dbReference>
<evidence type="ECO:0000313" key="10">
    <source>
        <dbReference type="EMBL" id="CAF4330383.1"/>
    </source>
</evidence>
<keyword evidence="4" id="KW-0479">Metal-binding</keyword>
<organism evidence="8 11">
    <name type="scientific">Didymodactylos carnosus</name>
    <dbReference type="NCBI Taxonomy" id="1234261"/>
    <lineage>
        <taxon>Eukaryota</taxon>
        <taxon>Metazoa</taxon>
        <taxon>Spiralia</taxon>
        <taxon>Gnathifera</taxon>
        <taxon>Rotifera</taxon>
        <taxon>Eurotatoria</taxon>
        <taxon>Bdelloidea</taxon>
        <taxon>Philodinida</taxon>
        <taxon>Philodinidae</taxon>
        <taxon>Didymodactylos</taxon>
    </lineage>
</organism>
<evidence type="ECO:0000256" key="4">
    <source>
        <dbReference type="ARBA" id="ARBA00022723"/>
    </source>
</evidence>
<keyword evidence="5" id="KW-0464">Manganese</keyword>
<feature type="domain" description="Cupin type-1" evidence="6">
    <location>
        <begin position="36"/>
        <end position="183"/>
    </location>
</feature>
<dbReference type="InterPro" id="IPR014710">
    <property type="entry name" value="RmlC-like_jellyroll"/>
</dbReference>
<dbReference type="AlphaFoldDB" id="A0A815Q777"/>
<name>A0A815Q777_9BILA</name>
<dbReference type="InterPro" id="IPR001929">
    <property type="entry name" value="Germin"/>
</dbReference>
<evidence type="ECO:0000256" key="5">
    <source>
        <dbReference type="ARBA" id="ARBA00023211"/>
    </source>
</evidence>
<comment type="similarity">
    <text evidence="2">Belongs to the germin family.</text>
</comment>
<evidence type="ECO:0000313" key="11">
    <source>
        <dbReference type="Proteomes" id="UP000663829"/>
    </source>
</evidence>
<dbReference type="Gene3D" id="2.60.120.10">
    <property type="entry name" value="Jelly Rolls"/>
    <property type="match status" value="1"/>
</dbReference>
<evidence type="ECO:0000313" key="8">
    <source>
        <dbReference type="EMBL" id="CAF1459853.1"/>
    </source>
</evidence>
<dbReference type="Proteomes" id="UP000663829">
    <property type="component" value="Unassembled WGS sequence"/>
</dbReference>
<dbReference type="GO" id="GO:0005576">
    <property type="term" value="C:extracellular region"/>
    <property type="evidence" value="ECO:0007669"/>
    <property type="project" value="UniProtKB-SubCell"/>
</dbReference>
<dbReference type="CDD" id="cd02241">
    <property type="entry name" value="cupin_OxOx"/>
    <property type="match status" value="1"/>
</dbReference>
<keyword evidence="11" id="KW-1185">Reference proteome</keyword>
<protein>
    <recommendedName>
        <fullName evidence="6">Cupin type-1 domain-containing protein</fullName>
    </recommendedName>
</protein>
<evidence type="ECO:0000313" key="9">
    <source>
        <dbReference type="EMBL" id="CAF4097299.1"/>
    </source>
</evidence>
<dbReference type="Proteomes" id="UP000677228">
    <property type="component" value="Unassembled WGS sequence"/>
</dbReference>
<dbReference type="SUPFAM" id="SSF51182">
    <property type="entry name" value="RmlC-like cupins"/>
    <property type="match status" value="1"/>
</dbReference>
<dbReference type="GO" id="GO:0030145">
    <property type="term" value="F:manganese ion binding"/>
    <property type="evidence" value="ECO:0007669"/>
    <property type="project" value="InterPro"/>
</dbReference>
<dbReference type="PRINTS" id="PR00325">
    <property type="entry name" value="GERMIN"/>
</dbReference>
<dbReference type="InterPro" id="IPR011051">
    <property type="entry name" value="RmlC_Cupin_sf"/>
</dbReference>
<dbReference type="EMBL" id="CAJNOK010019030">
    <property type="protein sequence ID" value="CAF1292496.1"/>
    <property type="molecule type" value="Genomic_DNA"/>
</dbReference>
<dbReference type="Proteomes" id="UP000682733">
    <property type="component" value="Unassembled WGS sequence"/>
</dbReference>
<dbReference type="OrthoDB" id="10015278at2759"/>
<evidence type="ECO:0000259" key="6">
    <source>
        <dbReference type="SMART" id="SM00835"/>
    </source>
</evidence>
<dbReference type="EMBL" id="CAJNOQ010019931">
    <property type="protein sequence ID" value="CAF1459853.1"/>
    <property type="molecule type" value="Genomic_DNA"/>
</dbReference>
<dbReference type="Pfam" id="PF00190">
    <property type="entry name" value="Cupin_1"/>
    <property type="match status" value="1"/>
</dbReference>
<reference evidence="8" key="1">
    <citation type="submission" date="2021-02" db="EMBL/GenBank/DDBJ databases">
        <authorList>
            <person name="Nowell W R."/>
        </authorList>
    </citation>
    <scope>NUCLEOTIDE SEQUENCE</scope>
</reference>
<evidence type="ECO:0000313" key="7">
    <source>
        <dbReference type="EMBL" id="CAF1292496.1"/>
    </source>
</evidence>
<comment type="caution">
    <text evidence="8">The sequence shown here is derived from an EMBL/GenBank/DDBJ whole genome shotgun (WGS) entry which is preliminary data.</text>
</comment>
<dbReference type="InterPro" id="IPR006045">
    <property type="entry name" value="Cupin_1"/>
</dbReference>
<feature type="non-terminal residue" evidence="8">
    <location>
        <position position="1"/>
    </location>
</feature>
<keyword evidence="3" id="KW-0964">Secreted</keyword>
<evidence type="ECO:0000256" key="3">
    <source>
        <dbReference type="ARBA" id="ARBA00022525"/>
    </source>
</evidence>
<accession>A0A815Q777</accession>
<dbReference type="PANTHER" id="PTHR31238">
    <property type="entry name" value="GERMIN-LIKE PROTEIN SUBFAMILY 3 MEMBER 3"/>
    <property type="match status" value="1"/>
</dbReference>
<comment type="subcellular location">
    <subcellularLocation>
        <location evidence="1">Secreted</location>
    </subcellularLocation>
</comment>
<dbReference type="Proteomes" id="UP000681722">
    <property type="component" value="Unassembled WGS sequence"/>
</dbReference>
<evidence type="ECO:0000256" key="1">
    <source>
        <dbReference type="ARBA" id="ARBA00004613"/>
    </source>
</evidence>
<dbReference type="SMART" id="SM00835">
    <property type="entry name" value="Cupin_1"/>
    <property type="match status" value="1"/>
</dbReference>
<sequence length="221" mass="23781">DVEPQLKTLEDLKVSVTELTLEEKLAHNITSNSYVFDFDNATVGVSTGKGGRTVAANARNFPALINHGVAMTVGYIGPCGLNLPHFHPRASGILYVVHGKFEIGFYQENSAKFITNIVKKGQATVFPKGAVHYEQNLGCEPAQFVAAYNNEDPGTLTVINSLKQVSANIVSASLGDIPDNEFEALLKRLPVNPALGVDECLIRCGLKSAGRKKSVARSVKK</sequence>
<dbReference type="EMBL" id="CAJOBC010085387">
    <property type="protein sequence ID" value="CAF4330383.1"/>
    <property type="molecule type" value="Genomic_DNA"/>
</dbReference>